<comment type="caution">
    <text evidence="1">The sequence shown here is derived from an EMBL/GenBank/DDBJ whole genome shotgun (WGS) entry which is preliminary data.</text>
</comment>
<name>A0ABQ5NNF3_9BACI</name>
<dbReference type="Proteomes" id="UP001065593">
    <property type="component" value="Unassembled WGS sequence"/>
</dbReference>
<reference evidence="1" key="1">
    <citation type="submission" date="2022-08" db="EMBL/GenBank/DDBJ databases">
        <title>Draft genome sequence of Lysinibacillus sp. strain KH24.</title>
        <authorList>
            <person name="Kanbe H."/>
            <person name="Itoh H."/>
        </authorList>
    </citation>
    <scope>NUCLEOTIDE SEQUENCE</scope>
    <source>
        <strain evidence="1">KH24</strain>
    </source>
</reference>
<protein>
    <submittedName>
        <fullName evidence="1">Uncharacterized protein</fullName>
    </submittedName>
</protein>
<accession>A0ABQ5NNF3</accession>
<proteinExistence type="predicted"/>
<sequence>MEKIIYVSGICGERGDFLQFKTVDQVDGLPFVFGEVGLLAEHRL</sequence>
<keyword evidence="2" id="KW-1185">Reference proteome</keyword>
<dbReference type="EMBL" id="BRZA01000003">
    <property type="protein sequence ID" value="GLC89616.1"/>
    <property type="molecule type" value="Genomic_DNA"/>
</dbReference>
<evidence type="ECO:0000313" key="1">
    <source>
        <dbReference type="EMBL" id="GLC89616.1"/>
    </source>
</evidence>
<gene>
    <name evidence="1" type="ORF">LYSBPC_27430</name>
</gene>
<organism evidence="1 2">
    <name type="scientific">Lysinibacillus piscis</name>
    <dbReference type="NCBI Taxonomy" id="2518931"/>
    <lineage>
        <taxon>Bacteria</taxon>
        <taxon>Bacillati</taxon>
        <taxon>Bacillota</taxon>
        <taxon>Bacilli</taxon>
        <taxon>Bacillales</taxon>
        <taxon>Bacillaceae</taxon>
        <taxon>Lysinibacillus</taxon>
    </lineage>
</organism>
<evidence type="ECO:0000313" key="2">
    <source>
        <dbReference type="Proteomes" id="UP001065593"/>
    </source>
</evidence>